<reference evidence="1" key="2">
    <citation type="journal article" date="2020" name="Nat. Commun.">
        <title>Large-scale genome sequencing of mycorrhizal fungi provides insights into the early evolution of symbiotic traits.</title>
        <authorList>
            <person name="Miyauchi S."/>
            <person name="Kiss E."/>
            <person name="Kuo A."/>
            <person name="Drula E."/>
            <person name="Kohler A."/>
            <person name="Sanchez-Garcia M."/>
            <person name="Morin E."/>
            <person name="Andreopoulos B."/>
            <person name="Barry K.W."/>
            <person name="Bonito G."/>
            <person name="Buee M."/>
            <person name="Carver A."/>
            <person name="Chen C."/>
            <person name="Cichocki N."/>
            <person name="Clum A."/>
            <person name="Culley D."/>
            <person name="Crous P.W."/>
            <person name="Fauchery L."/>
            <person name="Girlanda M."/>
            <person name="Hayes R.D."/>
            <person name="Keri Z."/>
            <person name="LaButti K."/>
            <person name="Lipzen A."/>
            <person name="Lombard V."/>
            <person name="Magnuson J."/>
            <person name="Maillard F."/>
            <person name="Murat C."/>
            <person name="Nolan M."/>
            <person name="Ohm R.A."/>
            <person name="Pangilinan J."/>
            <person name="Pereira M.F."/>
            <person name="Perotto S."/>
            <person name="Peter M."/>
            <person name="Pfister S."/>
            <person name="Riley R."/>
            <person name="Sitrit Y."/>
            <person name="Stielow J.B."/>
            <person name="Szollosi G."/>
            <person name="Zifcakova L."/>
            <person name="Stursova M."/>
            <person name="Spatafora J.W."/>
            <person name="Tedersoo L."/>
            <person name="Vaario L.M."/>
            <person name="Yamada A."/>
            <person name="Yan M."/>
            <person name="Wang P."/>
            <person name="Xu J."/>
            <person name="Bruns T."/>
            <person name="Baldrian P."/>
            <person name="Vilgalys R."/>
            <person name="Dunand C."/>
            <person name="Henrissat B."/>
            <person name="Grigoriev I.V."/>
            <person name="Hibbett D."/>
            <person name="Nagy L.G."/>
            <person name="Martin F.M."/>
        </authorList>
    </citation>
    <scope>NUCLEOTIDE SEQUENCE</scope>
    <source>
        <strain evidence="1">P2</strain>
    </source>
</reference>
<comment type="caution">
    <text evidence="1">The sequence shown here is derived from an EMBL/GenBank/DDBJ whole genome shotgun (WGS) entry which is preliminary data.</text>
</comment>
<keyword evidence="2" id="KW-1185">Reference proteome</keyword>
<proteinExistence type="predicted"/>
<evidence type="ECO:0000313" key="1">
    <source>
        <dbReference type="EMBL" id="KAF9644536.1"/>
    </source>
</evidence>
<dbReference type="Proteomes" id="UP000886501">
    <property type="component" value="Unassembled WGS sequence"/>
</dbReference>
<evidence type="ECO:0000313" key="2">
    <source>
        <dbReference type="Proteomes" id="UP000886501"/>
    </source>
</evidence>
<name>A0ACB6Z5V8_THEGA</name>
<dbReference type="EMBL" id="MU118133">
    <property type="protein sequence ID" value="KAF9644536.1"/>
    <property type="molecule type" value="Genomic_DNA"/>
</dbReference>
<gene>
    <name evidence="1" type="ORF">BDM02DRAFT_3121723</name>
</gene>
<reference evidence="1" key="1">
    <citation type="submission" date="2019-10" db="EMBL/GenBank/DDBJ databases">
        <authorList>
            <consortium name="DOE Joint Genome Institute"/>
            <person name="Kuo A."/>
            <person name="Miyauchi S."/>
            <person name="Kiss E."/>
            <person name="Drula E."/>
            <person name="Kohler A."/>
            <person name="Sanchez-Garcia M."/>
            <person name="Andreopoulos B."/>
            <person name="Barry K.W."/>
            <person name="Bonito G."/>
            <person name="Buee M."/>
            <person name="Carver A."/>
            <person name="Chen C."/>
            <person name="Cichocki N."/>
            <person name="Clum A."/>
            <person name="Culley D."/>
            <person name="Crous P.W."/>
            <person name="Fauchery L."/>
            <person name="Girlanda M."/>
            <person name="Hayes R."/>
            <person name="Keri Z."/>
            <person name="Labutti K."/>
            <person name="Lipzen A."/>
            <person name="Lombard V."/>
            <person name="Magnuson J."/>
            <person name="Maillard F."/>
            <person name="Morin E."/>
            <person name="Murat C."/>
            <person name="Nolan M."/>
            <person name="Ohm R."/>
            <person name="Pangilinan J."/>
            <person name="Pereira M."/>
            <person name="Perotto S."/>
            <person name="Peter M."/>
            <person name="Riley R."/>
            <person name="Sitrit Y."/>
            <person name="Stielow B."/>
            <person name="Szollosi G."/>
            <person name="Zifcakova L."/>
            <person name="Stursova M."/>
            <person name="Spatafora J.W."/>
            <person name="Tedersoo L."/>
            <person name="Vaario L.-M."/>
            <person name="Yamada A."/>
            <person name="Yan M."/>
            <person name="Wang P."/>
            <person name="Xu J."/>
            <person name="Bruns T."/>
            <person name="Baldrian P."/>
            <person name="Vilgalys R."/>
            <person name="Henrissat B."/>
            <person name="Grigoriev I.V."/>
            <person name="Hibbett D."/>
            <person name="Nagy L.G."/>
            <person name="Martin F.M."/>
        </authorList>
    </citation>
    <scope>NUCLEOTIDE SEQUENCE</scope>
    <source>
        <strain evidence="1">P2</strain>
    </source>
</reference>
<sequence length="528" mass="58509">MLPLGLYSLFTLLLWEFKPVFGTIINTRANIPTSPPSNSEKLAPTLLSFSLEQDRWPDWAGRHSQNVYTYNALTNYAQLTGQPPKIRVGANTEDRTLWGPNVDLVSTVFPAPNETTPYPEATSMNVGDEYYRLSRFMPRGTHMTWGLNLGYSNVTNAVNMAQSIFRAFSSASETTRNGVVLDLIELGNESDLYRGKVRPSNWTISQFVQNWIENMTPVARVVKLSVGGPVGVIACSFVTRIFTATGSFNAGILDSEPGKYITHISQHWYSGEFCNGGDFHLRSFMSKSAVRGNLTVFNPDITATRSRGLVYVMGETNSIGCHGAPGVSNTAGAALWAIDYTLQAATLGIQEIYYHGGIGFKYNFFQPIALDRSPVNNSHLSPPSQPYLQPPYYAGLVVNTAVGRMAGSGMTKIVELELTAPNLSGYAIYEMGKPARAVFVNLNAWLKSDARVRERSVYHIDLSFVSTAKEIKIKRLDIGYADDTSSLMWGGQSWETREFLVSGREVTETRSRDEGVDIRETEAILIWF</sequence>
<protein>
    <submittedName>
        <fullName evidence="1">Glycoside hydrolase family 79 protein</fullName>
    </submittedName>
</protein>
<organism evidence="1 2">
    <name type="scientific">Thelephora ganbajun</name>
    <name type="common">Ganba fungus</name>
    <dbReference type="NCBI Taxonomy" id="370292"/>
    <lineage>
        <taxon>Eukaryota</taxon>
        <taxon>Fungi</taxon>
        <taxon>Dikarya</taxon>
        <taxon>Basidiomycota</taxon>
        <taxon>Agaricomycotina</taxon>
        <taxon>Agaricomycetes</taxon>
        <taxon>Thelephorales</taxon>
        <taxon>Thelephoraceae</taxon>
        <taxon>Thelephora</taxon>
    </lineage>
</organism>
<keyword evidence="1" id="KW-0378">Hydrolase</keyword>
<accession>A0ACB6Z5V8</accession>